<feature type="compositionally biased region" description="Polar residues" evidence="16">
    <location>
        <begin position="829"/>
        <end position="842"/>
    </location>
</feature>
<keyword evidence="12" id="KW-0206">Cytoskeleton</keyword>
<keyword evidence="15" id="KW-0137">Centromere</keyword>
<evidence type="ECO:0000256" key="8">
    <source>
        <dbReference type="ARBA" id="ARBA00022618"/>
    </source>
</evidence>
<feature type="compositionally biased region" description="Polar residues" evidence="16">
    <location>
        <begin position="526"/>
        <end position="542"/>
    </location>
</feature>
<feature type="compositionally biased region" description="Basic and acidic residues" evidence="16">
    <location>
        <begin position="723"/>
        <end position="735"/>
    </location>
</feature>
<feature type="compositionally biased region" description="Acidic residues" evidence="16">
    <location>
        <begin position="963"/>
        <end position="973"/>
    </location>
</feature>
<protein>
    <recommendedName>
        <fullName evidence="5">DASH complex subunit ASK1</fullName>
    </recommendedName>
</protein>
<keyword evidence="14" id="KW-0131">Cell cycle</keyword>
<evidence type="ECO:0000256" key="16">
    <source>
        <dbReference type="SAM" id="MobiDB-lite"/>
    </source>
</evidence>
<evidence type="ECO:0000313" key="18">
    <source>
        <dbReference type="Proteomes" id="UP000559027"/>
    </source>
</evidence>
<dbReference type="GO" id="GO:0005874">
    <property type="term" value="C:microtubule"/>
    <property type="evidence" value="ECO:0007669"/>
    <property type="project" value="UniProtKB-KW"/>
</dbReference>
<dbReference type="Proteomes" id="UP000559027">
    <property type="component" value="Unassembled WGS sequence"/>
</dbReference>
<evidence type="ECO:0000256" key="4">
    <source>
        <dbReference type="ARBA" id="ARBA00010731"/>
    </source>
</evidence>
<keyword evidence="9" id="KW-0493">Microtubule</keyword>
<evidence type="ECO:0000256" key="10">
    <source>
        <dbReference type="ARBA" id="ARBA00022776"/>
    </source>
</evidence>
<feature type="region of interest" description="Disordered" evidence="16">
    <location>
        <begin position="566"/>
        <end position="591"/>
    </location>
</feature>
<dbReference type="GO" id="GO:0072686">
    <property type="term" value="C:mitotic spindle"/>
    <property type="evidence" value="ECO:0007669"/>
    <property type="project" value="InterPro"/>
</dbReference>
<evidence type="ECO:0000256" key="14">
    <source>
        <dbReference type="ARBA" id="ARBA00023306"/>
    </source>
</evidence>
<evidence type="ECO:0000256" key="7">
    <source>
        <dbReference type="ARBA" id="ARBA00022490"/>
    </source>
</evidence>
<feature type="compositionally biased region" description="Polar residues" evidence="16">
    <location>
        <begin position="568"/>
        <end position="589"/>
    </location>
</feature>
<comment type="similarity">
    <text evidence="4">Belongs to the DASH complex ASK1 family.</text>
</comment>
<keyword evidence="18" id="KW-1185">Reference proteome</keyword>
<feature type="region of interest" description="Disordered" evidence="16">
    <location>
        <begin position="870"/>
        <end position="891"/>
    </location>
</feature>
<dbReference type="InterPro" id="IPR013964">
    <property type="entry name" value="DASH_Ask1"/>
</dbReference>
<evidence type="ECO:0000256" key="15">
    <source>
        <dbReference type="ARBA" id="ARBA00023328"/>
    </source>
</evidence>
<dbReference type="OrthoDB" id="5573898at2759"/>
<dbReference type="Pfam" id="PF08655">
    <property type="entry name" value="DASH_Ask1"/>
    <property type="match status" value="1"/>
</dbReference>
<evidence type="ECO:0000256" key="5">
    <source>
        <dbReference type="ARBA" id="ARBA00014520"/>
    </source>
</evidence>
<keyword evidence="10" id="KW-0498">Mitosis</keyword>
<dbReference type="GO" id="GO:0042729">
    <property type="term" value="C:DASH complex"/>
    <property type="evidence" value="ECO:0007669"/>
    <property type="project" value="InterPro"/>
</dbReference>
<sequence length="1039" mass="111864">MGVEKQHFRLMLGFIGRTIDEPFNVETDALKDSQERVPTLIPELLKSLALSTLLGLIKSWTYPTPIDLNVVSIMSHNTIALRYAWWLSESLDVLCCKEAKRGRIIYGGPPKSMTATIQYAALTQRSRTPQAIWACTTVLPRAHPVTLAVDPVCGSFGGAPADVIGTLPALSTFSTIVTFGDSYTDGGKHDGSALSPPVLHTPNPSAGGRYTNGPVWAEYLAEAAGASLKDYATTGAVVDVGQWPTKDLKTQSDLLAQANNYISQHNGNDPAKTLHVLFFGIQDYMESVDNGDSSLSNQAGNIIFTILRLSSSPAFGKNFLVIDNHGRGTETPAGAAFKTELFQQLSSIRSMGLNVGFVDLSTVWHGVLGSSPGAAAFGFTSTDACLASSTSTAGSCADPDHAFYWFPGNPTTVTHKLINRRENIVPNPPRWKPNPNPTSINVPGLDTSAPVHDQIEQIEQLITIKLQNIDENFSKIHNVLASKLLPAVKRYAVGTEPVREAAKFWTSFYEQAAQIRIPTSDDHSTVNDFPSQQEISSNTSDHTIQDDSILDTESDASQEATVHLQEDPTITTTESSFHPNQDAFSSTPATARITHSHESTVASVESPSWSASLESPFVRLSNEVKNFSLTDEASSFAPSEVSDSMHLPDEPTPAPKSTASQHSSRKRKNTPLRENLLRHQLYSASDMSSIGATSESTSPLKPRSKSKTPIPKTLNPYLPPGTDSRKWDGVVDLRDPSTATPHRSRRPQAASSSKEATKPKHTSDDDDDDLDSLPPGMSPPVMMSPVRRQNHSLLAPTPSKNASARIKQDILRSVQRGRQYDVTHSIAESSLSTMPTPPSFSQYIDRGPPDITDSLTDPSFDSMMRRVGLEVPSSSAPGPSTIGGIVDDSATPVYDDLDSDDSMDDFNPTAHPSAAFLMATQGMRASDDDSFGSSNQSTDSLNDEEAHLEGAAPVHPFAGGIEDTGDDDSDSFEEYAPGDGAHTETLFGVAPGQRRAAGQQRGQPLRMLGQEILDDITATGTYVGGVEESPTPAAWGGNR</sequence>
<comment type="subcellular location">
    <subcellularLocation>
        <location evidence="3">Chromosome</location>
        <location evidence="3">Centromere</location>
        <location evidence="3">Kinetochore</location>
    </subcellularLocation>
    <subcellularLocation>
        <location evidence="2">Cytoplasm</location>
        <location evidence="2">Cytoskeleton</location>
        <location evidence="2">Spindle</location>
    </subcellularLocation>
    <subcellularLocation>
        <location evidence="1">Nucleus</location>
    </subcellularLocation>
</comment>
<dbReference type="EMBL" id="JAACJO010000011">
    <property type="protein sequence ID" value="KAF5352858.1"/>
    <property type="molecule type" value="Genomic_DNA"/>
</dbReference>
<proteinExistence type="inferred from homology"/>
<evidence type="ECO:0000256" key="6">
    <source>
        <dbReference type="ARBA" id="ARBA00022454"/>
    </source>
</evidence>
<dbReference type="Gene3D" id="3.40.50.1110">
    <property type="entry name" value="SGNH hydrolase"/>
    <property type="match status" value="1"/>
</dbReference>
<dbReference type="GO" id="GO:0008608">
    <property type="term" value="P:attachment of spindle microtubules to kinetochore"/>
    <property type="evidence" value="ECO:0007669"/>
    <property type="project" value="InterPro"/>
</dbReference>
<feature type="compositionally biased region" description="Low complexity" evidence="16">
    <location>
        <begin position="772"/>
        <end position="784"/>
    </location>
</feature>
<keyword evidence="6" id="KW-0158">Chromosome</keyword>
<dbReference type="InterPro" id="IPR001087">
    <property type="entry name" value="GDSL"/>
</dbReference>
<feature type="compositionally biased region" description="Polar residues" evidence="16">
    <location>
        <begin position="931"/>
        <end position="940"/>
    </location>
</feature>
<organism evidence="17 18">
    <name type="scientific">Leucocoprinus leucothites</name>
    <dbReference type="NCBI Taxonomy" id="201217"/>
    <lineage>
        <taxon>Eukaryota</taxon>
        <taxon>Fungi</taxon>
        <taxon>Dikarya</taxon>
        <taxon>Basidiomycota</taxon>
        <taxon>Agaricomycotina</taxon>
        <taxon>Agaricomycetes</taxon>
        <taxon>Agaricomycetidae</taxon>
        <taxon>Agaricales</taxon>
        <taxon>Agaricineae</taxon>
        <taxon>Agaricaceae</taxon>
        <taxon>Leucocoprinus</taxon>
    </lineage>
</organism>
<feature type="region of interest" description="Disordered" evidence="16">
    <location>
        <begin position="925"/>
        <end position="984"/>
    </location>
</feature>
<keyword evidence="11" id="KW-0995">Kinetochore</keyword>
<keyword evidence="13" id="KW-0539">Nucleus</keyword>
<dbReference type="GO" id="GO:0051301">
    <property type="term" value="P:cell division"/>
    <property type="evidence" value="ECO:0007669"/>
    <property type="project" value="UniProtKB-KW"/>
</dbReference>
<evidence type="ECO:0000256" key="9">
    <source>
        <dbReference type="ARBA" id="ARBA00022701"/>
    </source>
</evidence>
<evidence type="ECO:0000256" key="3">
    <source>
        <dbReference type="ARBA" id="ARBA00004629"/>
    </source>
</evidence>
<evidence type="ECO:0000313" key="17">
    <source>
        <dbReference type="EMBL" id="KAF5352858.1"/>
    </source>
</evidence>
<evidence type="ECO:0000256" key="1">
    <source>
        <dbReference type="ARBA" id="ARBA00004123"/>
    </source>
</evidence>
<evidence type="ECO:0000256" key="11">
    <source>
        <dbReference type="ARBA" id="ARBA00022838"/>
    </source>
</evidence>
<feature type="region of interest" description="Disordered" evidence="16">
    <location>
        <begin position="520"/>
        <end position="543"/>
    </location>
</feature>
<accession>A0A8H5FXZ3</accession>
<feature type="compositionally biased region" description="Polar residues" evidence="16">
    <location>
        <begin position="682"/>
        <end position="699"/>
    </location>
</feature>
<dbReference type="PANTHER" id="PTHR28200">
    <property type="entry name" value="DASH COMPLEX SUBUNIT ASK1"/>
    <property type="match status" value="1"/>
</dbReference>
<evidence type="ECO:0000256" key="12">
    <source>
        <dbReference type="ARBA" id="ARBA00023212"/>
    </source>
</evidence>
<evidence type="ECO:0000256" key="13">
    <source>
        <dbReference type="ARBA" id="ARBA00023242"/>
    </source>
</evidence>
<name>A0A8H5FXZ3_9AGAR</name>
<keyword evidence="8" id="KW-0132">Cell division</keyword>
<dbReference type="InterPro" id="IPR036514">
    <property type="entry name" value="SGNH_hydro_sf"/>
</dbReference>
<dbReference type="GO" id="GO:0016788">
    <property type="term" value="F:hydrolase activity, acting on ester bonds"/>
    <property type="evidence" value="ECO:0007669"/>
    <property type="project" value="InterPro"/>
</dbReference>
<comment type="caution">
    <text evidence="17">The sequence shown here is derived from an EMBL/GenBank/DDBJ whole genome shotgun (WGS) entry which is preliminary data.</text>
</comment>
<dbReference type="GO" id="GO:0044732">
    <property type="term" value="C:mitotic spindle pole body"/>
    <property type="evidence" value="ECO:0007669"/>
    <property type="project" value="TreeGrafter"/>
</dbReference>
<dbReference type="PANTHER" id="PTHR28200:SF1">
    <property type="entry name" value="DASH COMPLEX SUBUNIT ASK1"/>
    <property type="match status" value="1"/>
</dbReference>
<gene>
    <name evidence="17" type="ORF">D9756_006122</name>
</gene>
<keyword evidence="7" id="KW-0963">Cytoplasm</keyword>
<feature type="region of interest" description="Disordered" evidence="16">
    <location>
        <begin position="637"/>
        <end position="784"/>
    </location>
</feature>
<evidence type="ECO:0000256" key="2">
    <source>
        <dbReference type="ARBA" id="ARBA00004186"/>
    </source>
</evidence>
<reference evidence="17 18" key="1">
    <citation type="journal article" date="2020" name="ISME J.">
        <title>Uncovering the hidden diversity of litter-decomposition mechanisms in mushroom-forming fungi.</title>
        <authorList>
            <person name="Floudas D."/>
            <person name="Bentzer J."/>
            <person name="Ahren D."/>
            <person name="Johansson T."/>
            <person name="Persson P."/>
            <person name="Tunlid A."/>
        </authorList>
    </citation>
    <scope>NUCLEOTIDE SEQUENCE [LARGE SCALE GENOMIC DNA]</scope>
    <source>
        <strain evidence="17 18">CBS 146.42</strain>
    </source>
</reference>
<feature type="region of interest" description="Disordered" evidence="16">
    <location>
        <begin position="829"/>
        <end position="850"/>
    </location>
</feature>
<dbReference type="AlphaFoldDB" id="A0A8H5FXZ3"/>
<dbReference type="Pfam" id="PF00657">
    <property type="entry name" value="Lipase_GDSL"/>
    <property type="match status" value="1"/>
</dbReference>